<gene>
    <name evidence="2" type="ORF">ACOF00016_LOCUS16599</name>
</gene>
<evidence type="ECO:0000313" key="2">
    <source>
        <dbReference type="EMBL" id="CAE0419799.1"/>
    </source>
</evidence>
<reference evidence="2" key="1">
    <citation type="submission" date="2021-01" db="EMBL/GenBank/DDBJ databases">
        <authorList>
            <person name="Corre E."/>
            <person name="Pelletier E."/>
            <person name="Niang G."/>
            <person name="Scheremetjew M."/>
            <person name="Finn R."/>
            <person name="Kale V."/>
            <person name="Holt S."/>
            <person name="Cochrane G."/>
            <person name="Meng A."/>
            <person name="Brown T."/>
            <person name="Cohen L."/>
        </authorList>
    </citation>
    <scope>NUCLEOTIDE SEQUENCE</scope>
    <source>
        <strain evidence="2">CCMP127</strain>
    </source>
</reference>
<feature type="compositionally biased region" description="Low complexity" evidence="1">
    <location>
        <begin position="236"/>
        <end position="249"/>
    </location>
</feature>
<dbReference type="AlphaFoldDB" id="A0A7S3LFL4"/>
<name>A0A7S3LFL4_9STRA</name>
<feature type="compositionally biased region" description="Polar residues" evidence="1">
    <location>
        <begin position="11"/>
        <end position="21"/>
    </location>
</feature>
<feature type="region of interest" description="Disordered" evidence="1">
    <location>
        <begin position="1"/>
        <end position="24"/>
    </location>
</feature>
<accession>A0A7S3LFL4</accession>
<proteinExistence type="predicted"/>
<sequence>MADRHNKGDQQRLSPSASGTPPSLVWVTIGKTEHLASLIKKESSDGRIQVRWSSNGAVEWLEPEDYVAIRSDDLMPRKRRQRSGRHVDNPSTAAVLEGQEMPRKRRSNNGRQNHVVVTDHKHTEFSEEETEKDEASSEASVYSGATDDEEYKDATVTPEELVSSNHLTKAPCKKEEEDDDVTIAPDESASSNNLANVSCKEEDDVTIAPDESVSSNNLTNVSCKEEDVVTIAPDESASSNNVSNAGSSNQDVIPDGPVSSLSSAEAIHSQVMSTCNEDIKVKLEGSASTLSAAERQKRRECFEYWKTMNTDPRTKQGRYVFRRACQKRTITYVLGGAGMDPWPIVKKPPKINGAVNPFIRPNEVYVAGNECWNPYGPRFPGDKGLVTLIMPSRPKKNSTFL</sequence>
<feature type="compositionally biased region" description="Basic and acidic residues" evidence="1">
    <location>
        <begin position="1"/>
        <end position="10"/>
    </location>
</feature>
<organism evidence="2">
    <name type="scientific">Amphora coffeiformis</name>
    <dbReference type="NCBI Taxonomy" id="265554"/>
    <lineage>
        <taxon>Eukaryota</taxon>
        <taxon>Sar</taxon>
        <taxon>Stramenopiles</taxon>
        <taxon>Ochrophyta</taxon>
        <taxon>Bacillariophyta</taxon>
        <taxon>Bacillariophyceae</taxon>
        <taxon>Bacillariophycidae</taxon>
        <taxon>Thalassiophysales</taxon>
        <taxon>Catenulaceae</taxon>
        <taxon>Amphora</taxon>
    </lineage>
</organism>
<protein>
    <submittedName>
        <fullName evidence="2">Uncharacterized protein</fullName>
    </submittedName>
</protein>
<feature type="region of interest" description="Disordered" evidence="1">
    <location>
        <begin position="235"/>
        <end position="261"/>
    </location>
</feature>
<feature type="region of interest" description="Disordered" evidence="1">
    <location>
        <begin position="73"/>
        <end position="203"/>
    </location>
</feature>
<dbReference type="EMBL" id="HBIM01022333">
    <property type="protein sequence ID" value="CAE0419799.1"/>
    <property type="molecule type" value="Transcribed_RNA"/>
</dbReference>
<evidence type="ECO:0000256" key="1">
    <source>
        <dbReference type="SAM" id="MobiDB-lite"/>
    </source>
</evidence>